<protein>
    <recommendedName>
        <fullName evidence="11">NB-ARC domain-containing protein</fullName>
    </recommendedName>
</protein>
<sequence length="729" mass="82709">MNVGQYRKDLKRKLEELNSLREDTKSITSTELQPRKKLKAGVQLWFKNAEKINGEVRDLDGRIGESYVLTRGFHAEDVLRKIKEVEELINQHHQFHGGLVVDNPQWIGQVLSTTNLSGKAVKDCIEEIWQCLMDDEVGKIGVWGMGGVGKTSMMKVINNQLLKETGRFDVVIWITVSKEMSIARLQKDIASKIGVAFCGDEDETTRAGKLFETLSQKSRSVMILDDLWENVSLERIGILEPSVESKLVLTTRSFDVCRQVGCRVIRVKPLTEEEAWKLFSEKVGCNILNIAGVEPIARSIAKECAGLPLGVITIASSMRDIRDIGEWSNALRELSLHKKSVSGLKEEVFQQLRFSYDRLKDRKLQDCFLCCALYPEDWDIKEKELIQLWIAEGLVEEMDSRQAKLDRGRAIMNRLIRNCLLEAFTERKNERRVKMHDLLRDMALDIAGSRFMVKSGVMWRKPVDVQDWGKDLEKVSLMQNWGLYIPSEMTPPKCPKLTTLLLSRCGRMCIPEDFFKHMHGLRLLDLSGNSIKSLPHSLSNCSRLTTLLLSGCGIESILEGFFKHMDALEVLDLSQNPIKSLPRSLSNLKNLTSLLLASCKDLDKVPSLSNLRVLKKLDLERTNIKEIPQGMENLVSLNLGYIKNIKEIPNGMLSRLCCLQILRVGKTVISGKEVGGLKKLEVLEGRFEDWDNLNMLCIFKVLMADKSLVDTASLWENSLVNSMRGRGME</sequence>
<keyword evidence="5" id="KW-0611">Plant defense</keyword>
<organism evidence="9 10">
    <name type="scientific">Hibiscus sabdariffa</name>
    <name type="common">roselle</name>
    <dbReference type="NCBI Taxonomy" id="183260"/>
    <lineage>
        <taxon>Eukaryota</taxon>
        <taxon>Viridiplantae</taxon>
        <taxon>Streptophyta</taxon>
        <taxon>Embryophyta</taxon>
        <taxon>Tracheophyta</taxon>
        <taxon>Spermatophyta</taxon>
        <taxon>Magnoliopsida</taxon>
        <taxon>eudicotyledons</taxon>
        <taxon>Gunneridae</taxon>
        <taxon>Pentapetalae</taxon>
        <taxon>rosids</taxon>
        <taxon>malvids</taxon>
        <taxon>Malvales</taxon>
        <taxon>Malvaceae</taxon>
        <taxon>Malvoideae</taxon>
        <taxon>Hibiscus</taxon>
    </lineage>
</organism>
<dbReference type="Pfam" id="PF13855">
    <property type="entry name" value="LRR_8"/>
    <property type="match status" value="1"/>
</dbReference>
<evidence type="ECO:0008006" key="11">
    <source>
        <dbReference type="Google" id="ProtNLM"/>
    </source>
</evidence>
<evidence type="ECO:0000259" key="8">
    <source>
        <dbReference type="Pfam" id="PF23559"/>
    </source>
</evidence>
<dbReference type="InterPro" id="IPR032675">
    <property type="entry name" value="LRR_dom_sf"/>
</dbReference>
<feature type="domain" description="Disease resistance protein winged helix" evidence="8">
    <location>
        <begin position="373"/>
        <end position="443"/>
    </location>
</feature>
<dbReference type="PRINTS" id="PR00364">
    <property type="entry name" value="DISEASERSIST"/>
</dbReference>
<evidence type="ECO:0000313" key="10">
    <source>
        <dbReference type="Proteomes" id="UP001472677"/>
    </source>
</evidence>
<dbReference type="Proteomes" id="UP001472677">
    <property type="component" value="Unassembled WGS sequence"/>
</dbReference>
<evidence type="ECO:0000259" key="7">
    <source>
        <dbReference type="Pfam" id="PF00931"/>
    </source>
</evidence>
<dbReference type="PANTHER" id="PTHR33463:SF187">
    <property type="entry name" value="AND NB-ARC DOMAIN DISEASE RESISTANCE PROTEIN, PUTATIVE-RELATED"/>
    <property type="match status" value="1"/>
</dbReference>
<dbReference type="InterPro" id="IPR027417">
    <property type="entry name" value="P-loop_NTPase"/>
</dbReference>
<dbReference type="Gene3D" id="3.80.10.10">
    <property type="entry name" value="Ribonuclease Inhibitor"/>
    <property type="match status" value="1"/>
</dbReference>
<dbReference type="InterPro" id="IPR002182">
    <property type="entry name" value="NB-ARC"/>
</dbReference>
<gene>
    <name evidence="9" type="ORF">V6N12_054081</name>
</gene>
<dbReference type="PROSITE" id="PS51450">
    <property type="entry name" value="LRR"/>
    <property type="match status" value="2"/>
</dbReference>
<evidence type="ECO:0000256" key="6">
    <source>
        <dbReference type="ARBA" id="ARBA00022840"/>
    </source>
</evidence>
<dbReference type="InterPro" id="IPR058922">
    <property type="entry name" value="WHD_DRP"/>
</dbReference>
<dbReference type="InterPro" id="IPR036388">
    <property type="entry name" value="WH-like_DNA-bd_sf"/>
</dbReference>
<evidence type="ECO:0000256" key="1">
    <source>
        <dbReference type="ARBA" id="ARBA00008894"/>
    </source>
</evidence>
<dbReference type="InterPro" id="IPR001611">
    <property type="entry name" value="Leu-rich_rpt"/>
</dbReference>
<comment type="caution">
    <text evidence="9">The sequence shown here is derived from an EMBL/GenBank/DDBJ whole genome shotgun (WGS) entry which is preliminary data.</text>
</comment>
<comment type="similarity">
    <text evidence="1">Belongs to the disease resistance NB-LRR family.</text>
</comment>
<dbReference type="Pfam" id="PF00931">
    <property type="entry name" value="NB-ARC"/>
    <property type="match status" value="1"/>
</dbReference>
<dbReference type="Pfam" id="PF00560">
    <property type="entry name" value="LRR_1"/>
    <property type="match status" value="1"/>
</dbReference>
<accession>A0ABR1ZXJ7</accession>
<dbReference type="PANTHER" id="PTHR33463">
    <property type="entry name" value="NB-ARC DOMAIN-CONTAINING PROTEIN-RELATED"/>
    <property type="match status" value="1"/>
</dbReference>
<evidence type="ECO:0000256" key="3">
    <source>
        <dbReference type="ARBA" id="ARBA00022737"/>
    </source>
</evidence>
<evidence type="ECO:0000256" key="4">
    <source>
        <dbReference type="ARBA" id="ARBA00022741"/>
    </source>
</evidence>
<dbReference type="Gene3D" id="1.10.10.10">
    <property type="entry name" value="Winged helix-like DNA-binding domain superfamily/Winged helix DNA-binding domain"/>
    <property type="match status" value="1"/>
</dbReference>
<dbReference type="SUPFAM" id="SSF52540">
    <property type="entry name" value="P-loop containing nucleoside triphosphate hydrolases"/>
    <property type="match status" value="1"/>
</dbReference>
<dbReference type="SMART" id="SM00369">
    <property type="entry name" value="LRR_TYP"/>
    <property type="match status" value="4"/>
</dbReference>
<proteinExistence type="inferred from homology"/>
<keyword evidence="3" id="KW-0677">Repeat</keyword>
<dbReference type="Pfam" id="PF23559">
    <property type="entry name" value="WHD_DRP"/>
    <property type="match status" value="1"/>
</dbReference>
<keyword evidence="4" id="KW-0547">Nucleotide-binding</keyword>
<dbReference type="EMBL" id="JBBPBM010001285">
    <property type="protein sequence ID" value="KAK8485427.1"/>
    <property type="molecule type" value="Genomic_DNA"/>
</dbReference>
<dbReference type="InterPro" id="IPR042197">
    <property type="entry name" value="Apaf_helical"/>
</dbReference>
<evidence type="ECO:0000256" key="2">
    <source>
        <dbReference type="ARBA" id="ARBA00022614"/>
    </source>
</evidence>
<dbReference type="Gene3D" id="3.40.50.300">
    <property type="entry name" value="P-loop containing nucleotide triphosphate hydrolases"/>
    <property type="match status" value="1"/>
</dbReference>
<dbReference type="InterPro" id="IPR003591">
    <property type="entry name" value="Leu-rich_rpt_typical-subtyp"/>
</dbReference>
<name>A0ABR1ZXJ7_9ROSI</name>
<reference evidence="9 10" key="1">
    <citation type="journal article" date="2024" name="G3 (Bethesda)">
        <title>Genome assembly of Hibiscus sabdariffa L. provides insights into metabolisms of medicinal natural products.</title>
        <authorList>
            <person name="Kim T."/>
        </authorList>
    </citation>
    <scope>NUCLEOTIDE SEQUENCE [LARGE SCALE GENOMIC DNA]</scope>
    <source>
        <strain evidence="9">TK-2024</strain>
        <tissue evidence="9">Old leaves</tissue>
    </source>
</reference>
<evidence type="ECO:0000256" key="5">
    <source>
        <dbReference type="ARBA" id="ARBA00022821"/>
    </source>
</evidence>
<feature type="domain" description="NB-ARC" evidence="7">
    <location>
        <begin position="122"/>
        <end position="284"/>
    </location>
</feature>
<keyword evidence="6" id="KW-0067">ATP-binding</keyword>
<dbReference type="Gene3D" id="1.10.8.430">
    <property type="entry name" value="Helical domain of apoptotic protease-activating factors"/>
    <property type="match status" value="1"/>
</dbReference>
<dbReference type="SUPFAM" id="SSF52058">
    <property type="entry name" value="L domain-like"/>
    <property type="match status" value="1"/>
</dbReference>
<dbReference type="InterPro" id="IPR050905">
    <property type="entry name" value="Plant_NBS-LRR"/>
</dbReference>
<keyword evidence="10" id="KW-1185">Reference proteome</keyword>
<evidence type="ECO:0000313" key="9">
    <source>
        <dbReference type="EMBL" id="KAK8485427.1"/>
    </source>
</evidence>
<keyword evidence="2" id="KW-0433">Leucine-rich repeat</keyword>